<protein>
    <submittedName>
        <fullName evidence="2">Uncharacterized protein</fullName>
    </submittedName>
</protein>
<evidence type="ECO:0000256" key="1">
    <source>
        <dbReference type="SAM" id="MobiDB-lite"/>
    </source>
</evidence>
<dbReference type="Proteomes" id="UP001469553">
    <property type="component" value="Unassembled WGS sequence"/>
</dbReference>
<feature type="region of interest" description="Disordered" evidence="1">
    <location>
        <begin position="38"/>
        <end position="57"/>
    </location>
</feature>
<evidence type="ECO:0000313" key="3">
    <source>
        <dbReference type="Proteomes" id="UP001469553"/>
    </source>
</evidence>
<dbReference type="EMBL" id="JAHRIP010020700">
    <property type="protein sequence ID" value="MEQ2288345.1"/>
    <property type="molecule type" value="Genomic_DNA"/>
</dbReference>
<reference evidence="2 3" key="1">
    <citation type="submission" date="2021-06" db="EMBL/GenBank/DDBJ databases">
        <authorList>
            <person name="Palmer J.M."/>
        </authorList>
    </citation>
    <scope>NUCLEOTIDE SEQUENCE [LARGE SCALE GENOMIC DNA]</scope>
    <source>
        <strain evidence="2 3">AS_MEX2019</strain>
        <tissue evidence="2">Muscle</tissue>
    </source>
</reference>
<comment type="caution">
    <text evidence="2">The sequence shown here is derived from an EMBL/GenBank/DDBJ whole genome shotgun (WGS) entry which is preliminary data.</text>
</comment>
<organism evidence="2 3">
    <name type="scientific">Ameca splendens</name>
    <dbReference type="NCBI Taxonomy" id="208324"/>
    <lineage>
        <taxon>Eukaryota</taxon>
        <taxon>Metazoa</taxon>
        <taxon>Chordata</taxon>
        <taxon>Craniata</taxon>
        <taxon>Vertebrata</taxon>
        <taxon>Euteleostomi</taxon>
        <taxon>Actinopterygii</taxon>
        <taxon>Neopterygii</taxon>
        <taxon>Teleostei</taxon>
        <taxon>Neoteleostei</taxon>
        <taxon>Acanthomorphata</taxon>
        <taxon>Ovalentaria</taxon>
        <taxon>Atherinomorphae</taxon>
        <taxon>Cyprinodontiformes</taxon>
        <taxon>Goodeidae</taxon>
        <taxon>Ameca</taxon>
    </lineage>
</organism>
<keyword evidence="3" id="KW-1185">Reference proteome</keyword>
<sequence>SFKSKASEGDWMENQADRMLIGRLGDTQKSHWVVEVVKRTTPPSHTPRTVLDRTSQEPPSSVLRLTYLGLLTCSVISGPVLPDFTSLFHLLLLCTESSPLREGSHCLAVDCLSLASVGTHSHGLQH</sequence>
<evidence type="ECO:0000313" key="2">
    <source>
        <dbReference type="EMBL" id="MEQ2288345.1"/>
    </source>
</evidence>
<name>A0ABV0Y3T7_9TELE</name>
<gene>
    <name evidence="2" type="ORF">AMECASPLE_021725</name>
</gene>
<proteinExistence type="predicted"/>
<accession>A0ABV0Y3T7</accession>
<feature type="non-terminal residue" evidence="2">
    <location>
        <position position="1"/>
    </location>
</feature>